<evidence type="ECO:0000313" key="3">
    <source>
        <dbReference type="Proteomes" id="UP001214530"/>
    </source>
</evidence>
<feature type="transmembrane region" description="Helical" evidence="1">
    <location>
        <begin position="57"/>
        <end position="80"/>
    </location>
</feature>
<protein>
    <submittedName>
        <fullName evidence="2">Uncharacterized protein</fullName>
    </submittedName>
</protein>
<accession>A0AAJ6B9S5</accession>
<sequence>MAQSSQLTNDVFYTIAVNLFALSLIAERIANLYKLFRDRMRTKTSDKELEKVRERNVMITALVSGWIVAYIAGANLFGLLKGQGLSPMTYGDDGLSWDGYPELNGLQFHFGIFLSGVFISLGSKFWHDMLDIILEFSNLKKAQAGQAQAETQVKENQALATKMNIVAPVLEKINGFSGYDFNPDKSKVVLKFEMDKVPGTPELEKINSIVGKDSYSIVLSDIKLHSGGN</sequence>
<feature type="transmembrane region" description="Helical" evidence="1">
    <location>
        <begin position="106"/>
        <end position="126"/>
    </location>
</feature>
<dbReference type="EMBL" id="CP119313">
    <property type="protein sequence ID" value="WEK20508.1"/>
    <property type="molecule type" value="Genomic_DNA"/>
</dbReference>
<keyword evidence="1" id="KW-0812">Transmembrane</keyword>
<feature type="transmembrane region" description="Helical" evidence="1">
    <location>
        <begin position="12"/>
        <end position="36"/>
    </location>
</feature>
<evidence type="ECO:0000256" key="1">
    <source>
        <dbReference type="SAM" id="Phobius"/>
    </source>
</evidence>
<name>A0AAJ6B9S5_9SPHI</name>
<organism evidence="2 3">
    <name type="scientific">Candidatus Pedobacter colombiensis</name>
    <dbReference type="NCBI Taxonomy" id="3121371"/>
    <lineage>
        <taxon>Bacteria</taxon>
        <taxon>Pseudomonadati</taxon>
        <taxon>Bacteroidota</taxon>
        <taxon>Sphingobacteriia</taxon>
        <taxon>Sphingobacteriales</taxon>
        <taxon>Sphingobacteriaceae</taxon>
        <taxon>Pedobacter</taxon>
    </lineage>
</organism>
<dbReference type="AlphaFoldDB" id="A0AAJ6B9S5"/>
<evidence type="ECO:0000313" key="2">
    <source>
        <dbReference type="EMBL" id="WEK20508.1"/>
    </source>
</evidence>
<reference evidence="2" key="1">
    <citation type="submission" date="2023-03" db="EMBL/GenBank/DDBJ databases">
        <title>Andean soil-derived lignocellulolytic bacterial consortium as a source of novel taxa and putative plastic-active enzymes.</title>
        <authorList>
            <person name="Diaz-Garcia L."/>
            <person name="Chuvochina M."/>
            <person name="Feuerriegel G."/>
            <person name="Bunk B."/>
            <person name="Sproer C."/>
            <person name="Streit W.R."/>
            <person name="Rodriguez L.M."/>
            <person name="Overmann J."/>
            <person name="Jimenez D.J."/>
        </authorList>
    </citation>
    <scope>NUCLEOTIDE SEQUENCE</scope>
    <source>
        <strain evidence="2">MAG 3858</strain>
    </source>
</reference>
<keyword evidence="1" id="KW-1133">Transmembrane helix</keyword>
<gene>
    <name evidence="2" type="ORF">P0Y49_05075</name>
</gene>
<dbReference type="Proteomes" id="UP001214530">
    <property type="component" value="Chromosome"/>
</dbReference>
<proteinExistence type="predicted"/>
<keyword evidence="1" id="KW-0472">Membrane</keyword>